<protein>
    <submittedName>
        <fullName evidence="2">Uncharacterized protein</fullName>
    </submittedName>
</protein>
<keyword evidence="3" id="KW-1185">Reference proteome</keyword>
<dbReference type="RefSeq" id="XP_028465200.1">
    <property type="nucleotide sequence ID" value="XM_028612227.1"/>
</dbReference>
<dbReference type="Proteomes" id="UP000272025">
    <property type="component" value="Unassembled WGS sequence"/>
</dbReference>
<accession>A0A3N2PSJ4</accession>
<proteinExistence type="predicted"/>
<reference evidence="2 3" key="1">
    <citation type="journal article" date="2018" name="Mol. Ecol.">
        <title>The obligate alkalophilic soda-lake fungus Sodiomyces alkalinus has shifted to a protein diet.</title>
        <authorList>
            <person name="Grum-Grzhimaylo A.A."/>
            <person name="Falkoski D.L."/>
            <person name="van den Heuvel J."/>
            <person name="Valero-Jimenez C.A."/>
            <person name="Min B."/>
            <person name="Choi I.G."/>
            <person name="Lipzen A."/>
            <person name="Daum C.G."/>
            <person name="Aanen D.K."/>
            <person name="Tsang A."/>
            <person name="Henrissat B."/>
            <person name="Bilanenko E.N."/>
            <person name="de Vries R.P."/>
            <person name="van Kan J.A.L."/>
            <person name="Grigoriev I.V."/>
            <person name="Debets A.J.M."/>
        </authorList>
    </citation>
    <scope>NUCLEOTIDE SEQUENCE [LARGE SCALE GENOMIC DNA]</scope>
    <source>
        <strain evidence="2 3">F11</strain>
    </source>
</reference>
<dbReference type="GeneID" id="39580705"/>
<gene>
    <name evidence="2" type="ORF">SODALDRAFT_334487</name>
</gene>
<feature type="region of interest" description="Disordered" evidence="1">
    <location>
        <begin position="155"/>
        <end position="294"/>
    </location>
</feature>
<feature type="region of interest" description="Disordered" evidence="1">
    <location>
        <begin position="77"/>
        <end position="134"/>
    </location>
</feature>
<dbReference type="AlphaFoldDB" id="A0A3N2PSJ4"/>
<evidence type="ECO:0000313" key="2">
    <source>
        <dbReference type="EMBL" id="ROT37394.1"/>
    </source>
</evidence>
<name>A0A3N2PSJ4_SODAK</name>
<feature type="compositionally biased region" description="Basic and acidic residues" evidence="1">
    <location>
        <begin position="83"/>
        <end position="101"/>
    </location>
</feature>
<dbReference type="EMBL" id="ML119057">
    <property type="protein sequence ID" value="ROT37394.1"/>
    <property type="molecule type" value="Genomic_DNA"/>
</dbReference>
<feature type="compositionally biased region" description="Basic and acidic residues" evidence="1">
    <location>
        <begin position="162"/>
        <end position="189"/>
    </location>
</feature>
<organism evidence="2 3">
    <name type="scientific">Sodiomyces alkalinus (strain CBS 110278 / VKM F-3762 / F11)</name>
    <name type="common">Alkaliphilic filamentous fungus</name>
    <dbReference type="NCBI Taxonomy" id="1314773"/>
    <lineage>
        <taxon>Eukaryota</taxon>
        <taxon>Fungi</taxon>
        <taxon>Dikarya</taxon>
        <taxon>Ascomycota</taxon>
        <taxon>Pezizomycotina</taxon>
        <taxon>Sordariomycetes</taxon>
        <taxon>Hypocreomycetidae</taxon>
        <taxon>Glomerellales</taxon>
        <taxon>Plectosphaerellaceae</taxon>
        <taxon>Sodiomyces</taxon>
    </lineage>
</organism>
<evidence type="ECO:0000313" key="3">
    <source>
        <dbReference type="Proteomes" id="UP000272025"/>
    </source>
</evidence>
<sequence>MCVELSLHSACGHASRRPMNCARTWRYKTSCFYPLITAVFGNGPDKPCEKIRMRVCKPHPCLHCSAPFPGFEAAPVVGGPWPLRDDNNPEKDQRHGSHREQQQQQQRPISKALPPIPLQPVRRPQTAVKTEIVDPTTTMHADDVYQTLGILSTKAYTPDASPQRRIDNRYPTSERDGQPQPKPDHQRTKDKVRRPSKTHEGATRPSRPAQNQNQHPDGPQHKRHGRSNNPRNLRIDTSAARPKASGSRKTADPVRRPTRGKGEKSTDNGERTPASARPAAKTRDSSRKQLPGKLAHLYRCDGGRSLADSDSDDESFVCADSKRVENQGWVEIDLSR</sequence>
<feature type="compositionally biased region" description="Basic and acidic residues" evidence="1">
    <location>
        <begin position="249"/>
        <end position="270"/>
    </location>
</feature>
<evidence type="ECO:0000256" key="1">
    <source>
        <dbReference type="SAM" id="MobiDB-lite"/>
    </source>
</evidence>